<evidence type="ECO:0008006" key="2">
    <source>
        <dbReference type="Google" id="ProtNLM"/>
    </source>
</evidence>
<organism evidence="1">
    <name type="scientific">Sesamum latifolium</name>
    <dbReference type="NCBI Taxonomy" id="2727402"/>
    <lineage>
        <taxon>Eukaryota</taxon>
        <taxon>Viridiplantae</taxon>
        <taxon>Streptophyta</taxon>
        <taxon>Embryophyta</taxon>
        <taxon>Tracheophyta</taxon>
        <taxon>Spermatophyta</taxon>
        <taxon>Magnoliopsida</taxon>
        <taxon>eudicotyledons</taxon>
        <taxon>Gunneridae</taxon>
        <taxon>Pentapetalae</taxon>
        <taxon>asterids</taxon>
        <taxon>lamiids</taxon>
        <taxon>Lamiales</taxon>
        <taxon>Pedaliaceae</taxon>
        <taxon>Sesamum</taxon>
    </lineage>
</organism>
<evidence type="ECO:0000313" key="1">
    <source>
        <dbReference type="EMBL" id="KAL0452763.1"/>
    </source>
</evidence>
<sequence length="148" mass="16946">MVELRHQVGKETMHAEQGIPFSEHIMAEEFPAHFLAPSYLPAYVGTTDVAKHIRKFENTTLLHSKNDQKSVISLFRVKQEDNETPMAYAQRFNTTILEVPAAHQEVIVSIFTQRLRGGPIFESLDKKAVFDFLDVLARARKYMNLEDA</sequence>
<dbReference type="AlphaFoldDB" id="A0AAW2XG62"/>
<gene>
    <name evidence="1" type="ORF">Slati_1254400</name>
</gene>
<proteinExistence type="predicted"/>
<reference evidence="1" key="1">
    <citation type="submission" date="2020-06" db="EMBL/GenBank/DDBJ databases">
        <authorList>
            <person name="Li T."/>
            <person name="Hu X."/>
            <person name="Zhang T."/>
            <person name="Song X."/>
            <person name="Zhang H."/>
            <person name="Dai N."/>
            <person name="Sheng W."/>
            <person name="Hou X."/>
            <person name="Wei L."/>
        </authorList>
    </citation>
    <scope>NUCLEOTIDE SEQUENCE</scope>
    <source>
        <strain evidence="1">KEN1</strain>
        <tissue evidence="1">Leaf</tissue>
    </source>
</reference>
<dbReference type="EMBL" id="JACGWN010000004">
    <property type="protein sequence ID" value="KAL0452763.1"/>
    <property type="molecule type" value="Genomic_DNA"/>
</dbReference>
<comment type="caution">
    <text evidence="1">The sequence shown here is derived from an EMBL/GenBank/DDBJ whole genome shotgun (WGS) entry which is preliminary data.</text>
</comment>
<name>A0AAW2XG62_9LAMI</name>
<reference evidence="1" key="2">
    <citation type="journal article" date="2024" name="Plant">
        <title>Genomic evolution and insights into agronomic trait innovations of Sesamum species.</title>
        <authorList>
            <person name="Miao H."/>
            <person name="Wang L."/>
            <person name="Qu L."/>
            <person name="Liu H."/>
            <person name="Sun Y."/>
            <person name="Le M."/>
            <person name="Wang Q."/>
            <person name="Wei S."/>
            <person name="Zheng Y."/>
            <person name="Lin W."/>
            <person name="Duan Y."/>
            <person name="Cao H."/>
            <person name="Xiong S."/>
            <person name="Wang X."/>
            <person name="Wei L."/>
            <person name="Li C."/>
            <person name="Ma Q."/>
            <person name="Ju M."/>
            <person name="Zhao R."/>
            <person name="Li G."/>
            <person name="Mu C."/>
            <person name="Tian Q."/>
            <person name="Mei H."/>
            <person name="Zhang T."/>
            <person name="Gao T."/>
            <person name="Zhang H."/>
        </authorList>
    </citation>
    <scope>NUCLEOTIDE SEQUENCE</scope>
    <source>
        <strain evidence="1">KEN1</strain>
    </source>
</reference>
<accession>A0AAW2XG62</accession>
<protein>
    <recommendedName>
        <fullName evidence="2">Retrotransposon gag domain-containing protein</fullName>
    </recommendedName>
</protein>